<feature type="region of interest" description="Disordered" evidence="3">
    <location>
        <begin position="186"/>
        <end position="300"/>
    </location>
</feature>
<feature type="compositionally biased region" description="Basic and acidic residues" evidence="3">
    <location>
        <begin position="31"/>
        <end position="40"/>
    </location>
</feature>
<evidence type="ECO:0000313" key="5">
    <source>
        <dbReference type="EMBL" id="JAC17485.1"/>
    </source>
</evidence>
<evidence type="ECO:0000256" key="2">
    <source>
        <dbReference type="ARBA" id="ARBA00023054"/>
    </source>
</evidence>
<keyword evidence="2" id="KW-0175">Coiled coil</keyword>
<dbReference type="Pfam" id="PF09745">
    <property type="entry name" value="NSRP1_N"/>
    <property type="match status" value="1"/>
</dbReference>
<reference evidence="5" key="1">
    <citation type="journal article" date="2014" name="PLoS Negl. Trop. Dis.">
        <title>An updated insight into the Sialotranscriptome of Triatoma infestans: developmental stage and geographic variations.</title>
        <authorList>
            <person name="Schwarz A."/>
            <person name="Medrano-Mercado N."/>
            <person name="Schaub G.A."/>
            <person name="Struchiner C.J."/>
            <person name="Bargues M.D."/>
            <person name="Levy M.Z."/>
            <person name="Ribeiro J.M."/>
        </authorList>
    </citation>
    <scope>NUCLEOTIDE SEQUENCE</scope>
    <source>
        <strain evidence="5">Chile</strain>
        <tissue evidence="5">Salivary glands</tissue>
    </source>
</reference>
<organism evidence="5">
    <name type="scientific">Triatoma infestans</name>
    <name type="common">Assassin bug</name>
    <dbReference type="NCBI Taxonomy" id="30076"/>
    <lineage>
        <taxon>Eukaryota</taxon>
        <taxon>Metazoa</taxon>
        <taxon>Ecdysozoa</taxon>
        <taxon>Arthropoda</taxon>
        <taxon>Hexapoda</taxon>
        <taxon>Insecta</taxon>
        <taxon>Pterygota</taxon>
        <taxon>Neoptera</taxon>
        <taxon>Paraneoptera</taxon>
        <taxon>Hemiptera</taxon>
        <taxon>Heteroptera</taxon>
        <taxon>Panheteroptera</taxon>
        <taxon>Cimicomorpha</taxon>
        <taxon>Reduviidae</taxon>
        <taxon>Triatominae</taxon>
        <taxon>Triatoma</taxon>
    </lineage>
</organism>
<dbReference type="InterPro" id="IPR018612">
    <property type="entry name" value="NSRP1_N"/>
</dbReference>
<feature type="compositionally biased region" description="Basic and acidic residues" evidence="3">
    <location>
        <begin position="258"/>
        <end position="292"/>
    </location>
</feature>
<feature type="domain" description="Nuclear speckle splicing regulatory protein 1 N-terminal" evidence="4">
    <location>
        <begin position="60"/>
        <end position="174"/>
    </location>
</feature>
<dbReference type="InterPro" id="IPR042816">
    <property type="entry name" value="Nsrp1"/>
</dbReference>
<proteinExistence type="evidence at transcript level"/>
<feature type="compositionally biased region" description="Basic and acidic residues" evidence="3">
    <location>
        <begin position="191"/>
        <end position="222"/>
    </location>
</feature>
<feature type="region of interest" description="Disordered" evidence="3">
    <location>
        <begin position="1"/>
        <end position="40"/>
    </location>
</feature>
<dbReference type="GO" id="GO:0000381">
    <property type="term" value="P:regulation of alternative mRNA splicing, via spliceosome"/>
    <property type="evidence" value="ECO:0007669"/>
    <property type="project" value="InterPro"/>
</dbReference>
<dbReference type="EMBL" id="GBBI01001227">
    <property type="protein sequence ID" value="JAC17485.1"/>
    <property type="molecule type" value="mRNA"/>
</dbReference>
<dbReference type="PANTHER" id="PTHR31938">
    <property type="entry name" value="NUCLEAR SPECKLE SPLICING REGULATORY PROTEIN 1"/>
    <property type="match status" value="1"/>
</dbReference>
<feature type="compositionally biased region" description="Low complexity" evidence="3">
    <location>
        <begin position="245"/>
        <end position="256"/>
    </location>
</feature>
<feature type="compositionally biased region" description="Polar residues" evidence="3">
    <location>
        <begin position="1"/>
        <end position="18"/>
    </location>
</feature>
<name>A0A023F894_TRIIF</name>
<dbReference type="PANTHER" id="PTHR31938:SF4">
    <property type="entry name" value="NUCLEAR SPECKLE SPLICING REGULATORY PROTEIN 1"/>
    <property type="match status" value="1"/>
</dbReference>
<evidence type="ECO:0000256" key="3">
    <source>
        <dbReference type="SAM" id="MobiDB-lite"/>
    </source>
</evidence>
<dbReference type="AlphaFoldDB" id="A0A023F894"/>
<feature type="compositionally biased region" description="Basic and acidic residues" evidence="3">
    <location>
        <begin position="231"/>
        <end position="243"/>
    </location>
</feature>
<sequence length="339" mass="39066">MSSKQYGLQLPKKNSQCKVTKHAAFGEDSDTDKSDGGSDWVKKSLKKESTQSLVKKQTKLDLQRALEQDATVFQYDEIYDQMEQQRQGKSVKEKDRKPKYIQKLIVSAEKRKIENERRIERQVQKERENEGDEFKDKETFVTSAYKKKLEEFAKLDAEQKRQDMLEEIGDVTKQQDISGFYRHLYQTTVSPKEESTSKSSEKETKEKTIEKETKEKSKESKKDRHYRKRKNSESSGDKDKDTEISSSSSSSSSSESGSEEKSSESETEDPKRIRLKEYSTKTETPLDVKAEESSAAPEVKQPEIVPEVSIWEKRTVGAVFEAALKKYLERGKARLTAIH</sequence>
<evidence type="ECO:0000256" key="1">
    <source>
        <dbReference type="ARBA" id="ARBA00010126"/>
    </source>
</evidence>
<evidence type="ECO:0000259" key="4">
    <source>
        <dbReference type="Pfam" id="PF09745"/>
    </source>
</evidence>
<protein>
    <submittedName>
        <fullName evidence="5">Putative nuclear speckle splicing regulatory protein 1</fullName>
    </submittedName>
</protein>
<comment type="similarity">
    <text evidence="1">Belongs to the NSRP1 family.</text>
</comment>
<accession>A0A023F894</accession>